<dbReference type="GO" id="GO:0005525">
    <property type="term" value="F:GTP binding"/>
    <property type="evidence" value="ECO:0007669"/>
    <property type="project" value="UniProtKB-UniRule"/>
</dbReference>
<evidence type="ECO:0000256" key="2">
    <source>
        <dbReference type="ARBA" id="ARBA00022840"/>
    </source>
</evidence>
<feature type="domain" description="RapZ C-terminal" evidence="6">
    <location>
        <begin position="165"/>
        <end position="284"/>
    </location>
</feature>
<evidence type="ECO:0000256" key="4">
    <source>
        <dbReference type="HAMAP-Rule" id="MF_00636"/>
    </source>
</evidence>
<dbReference type="Proteomes" id="UP000249396">
    <property type="component" value="Unassembled WGS sequence"/>
</dbReference>
<keyword evidence="3 4" id="KW-0342">GTP-binding</keyword>
<organism evidence="7 8">
    <name type="scientific">Candidatus Methylumidiphilus alinenensis</name>
    <dbReference type="NCBI Taxonomy" id="2202197"/>
    <lineage>
        <taxon>Bacteria</taxon>
        <taxon>Pseudomonadati</taxon>
        <taxon>Pseudomonadota</taxon>
        <taxon>Gammaproteobacteria</taxon>
        <taxon>Methylococcales</taxon>
        <taxon>Candidatus Methylumidiphilus</taxon>
    </lineage>
</organism>
<dbReference type="Pfam" id="PF22740">
    <property type="entry name" value="PapZ_C"/>
    <property type="match status" value="1"/>
</dbReference>
<evidence type="ECO:0000256" key="3">
    <source>
        <dbReference type="ARBA" id="ARBA00023134"/>
    </source>
</evidence>
<dbReference type="InterPro" id="IPR053930">
    <property type="entry name" value="RapZ-like_N"/>
</dbReference>
<evidence type="ECO:0000313" key="8">
    <source>
        <dbReference type="Proteomes" id="UP000249396"/>
    </source>
</evidence>
<reference evidence="7 8" key="1">
    <citation type="journal article" date="2018" name="Aquat. Microb. Ecol.">
        <title>Gammaproteobacterial methanotrophs dominate.</title>
        <authorList>
            <person name="Rissanen A.J."/>
            <person name="Saarenheimo J."/>
            <person name="Tiirola M."/>
            <person name="Peura S."/>
            <person name="Aalto S.L."/>
            <person name="Karvinen A."/>
            <person name="Nykanen H."/>
        </authorList>
    </citation>
    <scope>NUCLEOTIDE SEQUENCE [LARGE SCALE GENOMIC DNA]</scope>
    <source>
        <strain evidence="7">AMbin10</strain>
    </source>
</reference>
<dbReference type="PIRSF" id="PIRSF005052">
    <property type="entry name" value="P-loopkin"/>
    <property type="match status" value="1"/>
</dbReference>
<comment type="caution">
    <text evidence="7">The sequence shown here is derived from an EMBL/GenBank/DDBJ whole genome shotgun (WGS) entry which is preliminary data.</text>
</comment>
<dbReference type="GO" id="GO:0005524">
    <property type="term" value="F:ATP binding"/>
    <property type="evidence" value="ECO:0007669"/>
    <property type="project" value="UniProtKB-UniRule"/>
</dbReference>
<evidence type="ECO:0000259" key="6">
    <source>
        <dbReference type="Pfam" id="PF22740"/>
    </source>
</evidence>
<dbReference type="InterPro" id="IPR027417">
    <property type="entry name" value="P-loop_NTPase"/>
</dbReference>
<dbReference type="AlphaFoldDB" id="A0A2W4RKX3"/>
<dbReference type="PANTHER" id="PTHR30448:SF0">
    <property type="entry name" value="RNASE ADAPTER PROTEIN RAPZ"/>
    <property type="match status" value="1"/>
</dbReference>
<dbReference type="EMBL" id="QJPH01000228">
    <property type="protein sequence ID" value="PZN82259.1"/>
    <property type="molecule type" value="Genomic_DNA"/>
</dbReference>
<dbReference type="Gene3D" id="3.40.50.300">
    <property type="entry name" value="P-loop containing nucleotide triphosphate hydrolases"/>
    <property type="match status" value="1"/>
</dbReference>
<dbReference type="InterPro" id="IPR053931">
    <property type="entry name" value="RapZ_C"/>
</dbReference>
<dbReference type="InterPro" id="IPR005337">
    <property type="entry name" value="RapZ-like"/>
</dbReference>
<keyword evidence="2 4" id="KW-0067">ATP-binding</keyword>
<proteinExistence type="inferred from homology"/>
<name>A0A2W4RKX3_9GAMM</name>
<dbReference type="NCBIfam" id="NF003828">
    <property type="entry name" value="PRK05416.1"/>
    <property type="match status" value="1"/>
</dbReference>
<feature type="domain" description="RapZ-like N-terminal" evidence="5">
    <location>
        <begin position="1"/>
        <end position="159"/>
    </location>
</feature>
<evidence type="ECO:0000259" key="5">
    <source>
        <dbReference type="Pfam" id="PF03668"/>
    </source>
</evidence>
<dbReference type="Pfam" id="PF03668">
    <property type="entry name" value="RapZ-like_N"/>
    <property type="match status" value="1"/>
</dbReference>
<feature type="binding site" evidence="4">
    <location>
        <begin position="60"/>
        <end position="63"/>
    </location>
    <ligand>
        <name>GTP</name>
        <dbReference type="ChEBI" id="CHEBI:37565"/>
    </ligand>
</feature>
<feature type="binding site" evidence="4">
    <location>
        <begin position="8"/>
        <end position="15"/>
    </location>
    <ligand>
        <name>ATP</name>
        <dbReference type="ChEBI" id="CHEBI:30616"/>
    </ligand>
</feature>
<gene>
    <name evidence="7" type="ORF">DM484_06640</name>
</gene>
<accession>A0A2W4RKX3</accession>
<evidence type="ECO:0000313" key="7">
    <source>
        <dbReference type="EMBL" id="PZN82259.1"/>
    </source>
</evidence>
<protein>
    <submittedName>
        <fullName evidence="7">RNase adapter RapZ</fullName>
    </submittedName>
</protein>
<dbReference type="HAMAP" id="MF_00636">
    <property type="entry name" value="RapZ_like"/>
    <property type="match status" value="1"/>
</dbReference>
<evidence type="ECO:0000256" key="1">
    <source>
        <dbReference type="ARBA" id="ARBA00022741"/>
    </source>
</evidence>
<sequence>MKLIIVSGLSGSGKSIALETLEDCGYYCIDNLPPALLDAFVHQSMITNQRLFQKTALGMDARSHTETISHFHDTRKIIAKLGIDIEVVFLQAEPAALLKRFSETRRKHPLTDRTHSLREAIELERVLLEPLAREADLFIDTTYTNVHQLRELIHTRVDSKDNHLMSLFFQSFGFKNGIPLDTDFLFDARSLPNPHWEPALRNKTGKDAEVVDFLRLSSDVLSYLQDLTVFLNNWIPRFDAENRSYLTISVGCTGGQHRSVYLIEELSSHFRDCHYNILVRHRDLS</sequence>
<dbReference type="PANTHER" id="PTHR30448">
    <property type="entry name" value="RNASE ADAPTER PROTEIN RAPZ"/>
    <property type="match status" value="1"/>
</dbReference>
<keyword evidence="1 4" id="KW-0547">Nucleotide-binding</keyword>
<dbReference type="SUPFAM" id="SSF52540">
    <property type="entry name" value="P-loop containing nucleoside triphosphate hydrolases"/>
    <property type="match status" value="1"/>
</dbReference>